<evidence type="ECO:0000313" key="2">
    <source>
        <dbReference type="EMBL" id="ACF81138.1"/>
    </source>
</evidence>
<reference evidence="2" key="1">
    <citation type="journal article" date="2009" name="PLoS Genet.">
        <title>Sequencing, mapping, and analysis of 27,455 maize full-length cDNAs.</title>
        <authorList>
            <person name="Soderlund C."/>
            <person name="Descour A."/>
            <person name="Kudrna D."/>
            <person name="Bomhoff M."/>
            <person name="Boyd L."/>
            <person name="Currie J."/>
            <person name="Angelova A."/>
            <person name="Collura K."/>
            <person name="Wissotski M."/>
            <person name="Ashley E."/>
            <person name="Morrow D."/>
            <person name="Fernandes J."/>
            <person name="Walbot V."/>
            <person name="Yu Y."/>
        </authorList>
    </citation>
    <scope>NUCLEOTIDE SEQUENCE</scope>
    <source>
        <strain evidence="2">B73</strain>
    </source>
</reference>
<protein>
    <submittedName>
        <fullName evidence="2">Uncharacterized protein</fullName>
    </submittedName>
</protein>
<dbReference type="EMBL" id="BT036133">
    <property type="protein sequence ID" value="ACF81138.1"/>
    <property type="molecule type" value="mRNA"/>
</dbReference>
<sequence length="128" mass="14030">MGRYSPAYSPPRRGHGGRGRSPPPRRGYGGGRGDHGSVSLLVRNIPLRCRYTNSGLDTLPHCFIALTVKFLFTFTSNFAGLRNYVSLSNGSALFGMFTCQEIITLGSQEDLGSWSSLMLMTLLRHSTT</sequence>
<name>B4FG95_MAIZE</name>
<evidence type="ECO:0000256" key="1">
    <source>
        <dbReference type="SAM" id="MobiDB-lite"/>
    </source>
</evidence>
<proteinExistence type="evidence at transcript level"/>
<dbReference type="AlphaFoldDB" id="B4FG95"/>
<feature type="region of interest" description="Disordered" evidence="1">
    <location>
        <begin position="1"/>
        <end position="35"/>
    </location>
</feature>
<accession>B4FG95</accession>
<organism evidence="2">
    <name type="scientific">Zea mays</name>
    <name type="common">Maize</name>
    <dbReference type="NCBI Taxonomy" id="4577"/>
    <lineage>
        <taxon>Eukaryota</taxon>
        <taxon>Viridiplantae</taxon>
        <taxon>Streptophyta</taxon>
        <taxon>Embryophyta</taxon>
        <taxon>Tracheophyta</taxon>
        <taxon>Spermatophyta</taxon>
        <taxon>Magnoliopsida</taxon>
        <taxon>Liliopsida</taxon>
        <taxon>Poales</taxon>
        <taxon>Poaceae</taxon>
        <taxon>PACMAD clade</taxon>
        <taxon>Panicoideae</taxon>
        <taxon>Andropogonodae</taxon>
        <taxon>Andropogoneae</taxon>
        <taxon>Tripsacinae</taxon>
        <taxon>Zea</taxon>
    </lineage>
</organism>